<evidence type="ECO:0000313" key="1">
    <source>
        <dbReference type="EMBL" id="EME86455.1"/>
    </source>
</evidence>
<dbReference type="VEuPathDB" id="FungiDB:MYCFIDRAFT_172203"/>
<gene>
    <name evidence="1" type="ORF">MYCFIDRAFT_172203</name>
</gene>
<dbReference type="GeneID" id="19332762"/>
<dbReference type="KEGG" id="pfj:MYCFIDRAFT_172203"/>
<sequence length="201" mass="22539">MRTREVVIDIWPSILSAEPAITRDKRYPYNAVIVPPRSPLRELADLIGISEMYLQSTELKTWRAVKDYPSSPNSALPAVELRCWFLIENVIMDGNSFGNQSRSIPCWPSPWQDKPARKAAEIPSRSVGETHADLVLCDNLWTLIFPDCIPWMVGRKLKACRILCGGAINYYYTGGFPLLTLGPRKTSGSMHPIKPASVDAH</sequence>
<dbReference type="Proteomes" id="UP000016932">
    <property type="component" value="Unassembled WGS sequence"/>
</dbReference>
<dbReference type="HOGENOM" id="CLU_1360951_0_0_1"/>
<keyword evidence="2" id="KW-1185">Reference proteome</keyword>
<protein>
    <submittedName>
        <fullName evidence="1">Uncharacterized protein</fullName>
    </submittedName>
</protein>
<proteinExistence type="predicted"/>
<reference evidence="1 2" key="1">
    <citation type="journal article" date="2012" name="PLoS Pathog.">
        <title>Diverse lifestyles and strategies of plant pathogenesis encoded in the genomes of eighteen Dothideomycetes fungi.</title>
        <authorList>
            <person name="Ohm R.A."/>
            <person name="Feau N."/>
            <person name="Henrissat B."/>
            <person name="Schoch C.L."/>
            <person name="Horwitz B.A."/>
            <person name="Barry K.W."/>
            <person name="Condon B.J."/>
            <person name="Copeland A.C."/>
            <person name="Dhillon B."/>
            <person name="Glaser F."/>
            <person name="Hesse C.N."/>
            <person name="Kosti I."/>
            <person name="LaButti K."/>
            <person name="Lindquist E.A."/>
            <person name="Lucas S."/>
            <person name="Salamov A.A."/>
            <person name="Bradshaw R.E."/>
            <person name="Ciuffetti L."/>
            <person name="Hamelin R.C."/>
            <person name="Kema G.H.J."/>
            <person name="Lawrence C."/>
            <person name="Scott J.A."/>
            <person name="Spatafora J.W."/>
            <person name="Turgeon B.G."/>
            <person name="de Wit P.J.G.M."/>
            <person name="Zhong S."/>
            <person name="Goodwin S.B."/>
            <person name="Grigoriev I.V."/>
        </authorList>
    </citation>
    <scope>NUCLEOTIDE SEQUENCE [LARGE SCALE GENOMIC DNA]</scope>
    <source>
        <strain evidence="1 2">CIRAD86</strain>
    </source>
</reference>
<accession>M2Z9F3</accession>
<dbReference type="EMBL" id="KB446556">
    <property type="protein sequence ID" value="EME86455.1"/>
    <property type="molecule type" value="Genomic_DNA"/>
</dbReference>
<organism evidence="1 2">
    <name type="scientific">Pseudocercospora fijiensis (strain CIRAD86)</name>
    <name type="common">Black leaf streak disease fungus</name>
    <name type="synonym">Mycosphaerella fijiensis</name>
    <dbReference type="NCBI Taxonomy" id="383855"/>
    <lineage>
        <taxon>Eukaryota</taxon>
        <taxon>Fungi</taxon>
        <taxon>Dikarya</taxon>
        <taxon>Ascomycota</taxon>
        <taxon>Pezizomycotina</taxon>
        <taxon>Dothideomycetes</taxon>
        <taxon>Dothideomycetidae</taxon>
        <taxon>Mycosphaerellales</taxon>
        <taxon>Mycosphaerellaceae</taxon>
        <taxon>Pseudocercospora</taxon>
    </lineage>
</organism>
<evidence type="ECO:0000313" key="2">
    <source>
        <dbReference type="Proteomes" id="UP000016932"/>
    </source>
</evidence>
<name>M2Z9F3_PSEFD</name>
<dbReference type="RefSeq" id="XP_007923714.1">
    <property type="nucleotide sequence ID" value="XM_007925523.1"/>
</dbReference>
<dbReference type="AlphaFoldDB" id="M2Z9F3"/>